<feature type="compositionally biased region" description="Acidic residues" evidence="1">
    <location>
        <begin position="186"/>
        <end position="197"/>
    </location>
</feature>
<evidence type="ECO:0000313" key="2">
    <source>
        <dbReference type="EMBL" id="RBQ24230.1"/>
    </source>
</evidence>
<name>A0A366MEX8_9EURY</name>
<accession>A0A366MEX8</accession>
<dbReference type="EMBL" id="NIZT01000008">
    <property type="protein sequence ID" value="RBQ24230.1"/>
    <property type="molecule type" value="Genomic_DNA"/>
</dbReference>
<reference evidence="2 3" key="1">
    <citation type="submission" date="2018-06" db="EMBL/GenBank/DDBJ databases">
        <title>Genomic insight into two independent archaeal endosymbiosis events.</title>
        <authorList>
            <person name="Lind A.E."/>
            <person name="Lewis W.H."/>
            <person name="Spang A."/>
            <person name="Guy L."/>
            <person name="Embley M.T."/>
            <person name="Ettema T.J.G."/>
        </authorList>
    </citation>
    <scope>NUCLEOTIDE SEQUENCE [LARGE SCALE GENOMIC DNA]</scope>
    <source>
        <strain evidence="2">NOE</strain>
    </source>
</reference>
<feature type="compositionally biased region" description="Polar residues" evidence="1">
    <location>
        <begin position="199"/>
        <end position="208"/>
    </location>
</feature>
<feature type="region of interest" description="Disordered" evidence="1">
    <location>
        <begin position="149"/>
        <end position="208"/>
    </location>
</feature>
<dbReference type="AlphaFoldDB" id="A0A366MEX8"/>
<comment type="caution">
    <text evidence="2">The sequence shown here is derived from an EMBL/GenBank/DDBJ whole genome shotgun (WGS) entry which is preliminary data.</text>
</comment>
<evidence type="ECO:0000256" key="1">
    <source>
        <dbReference type="SAM" id="MobiDB-lite"/>
    </source>
</evidence>
<sequence length="208" mass="23287">MQPQYETYENEYFSVDVTNGGADFTPNITENSSVMTYTYINGDKHDEGYILISILSVNNSGSLYKLLAPAAINKIEENWTQYVMSGSDHEIDGKVYKVTNKSTDNVVYSYIDKTHQSEGIYVILSADNLDTLKMMVESFKIKQLTDDIDSNETNNATTTTNTQKSNKDNSTCSVEKDNGQVGGNPYEDENFVGEDDNSYYFSNSGYGE</sequence>
<gene>
    <name evidence="2" type="ORF">ALNOE001_03450</name>
</gene>
<organism evidence="2 3">
    <name type="scientific">Candidatus Methanobinarius endosymbioticus</name>
    <dbReference type="NCBI Taxonomy" id="2006182"/>
    <lineage>
        <taxon>Archaea</taxon>
        <taxon>Methanobacteriati</taxon>
        <taxon>Methanobacteriota</taxon>
        <taxon>Methanomada group</taxon>
        <taxon>Methanobacteria</taxon>
        <taxon>Methanobacteriales</taxon>
        <taxon>Methanobacteriaceae</taxon>
        <taxon>Candidatus Methanobinarius</taxon>
    </lineage>
</organism>
<evidence type="ECO:0000313" key="3">
    <source>
        <dbReference type="Proteomes" id="UP000253099"/>
    </source>
</evidence>
<proteinExistence type="predicted"/>
<feature type="compositionally biased region" description="Low complexity" evidence="1">
    <location>
        <begin position="151"/>
        <end position="171"/>
    </location>
</feature>
<keyword evidence="3" id="KW-1185">Reference proteome</keyword>
<dbReference type="Proteomes" id="UP000253099">
    <property type="component" value="Unassembled WGS sequence"/>
</dbReference>
<protein>
    <submittedName>
        <fullName evidence="2">Uncharacterized protein</fullName>
    </submittedName>
</protein>